<gene>
    <name evidence="2" type="ORF">BN2614_LOCUS2</name>
</gene>
<keyword evidence="3" id="KW-1185">Reference proteome</keyword>
<proteinExistence type="predicted"/>
<accession>A0A9X9M332</accession>
<dbReference type="AlphaFoldDB" id="A0A9X9M332"/>
<name>A0A9X9M332_GULGU</name>
<evidence type="ECO:0000256" key="1">
    <source>
        <dbReference type="SAM" id="MobiDB-lite"/>
    </source>
</evidence>
<feature type="region of interest" description="Disordered" evidence="1">
    <location>
        <begin position="35"/>
        <end position="54"/>
    </location>
</feature>
<organism evidence="2 3">
    <name type="scientific">Gulo gulo</name>
    <name type="common">Wolverine</name>
    <name type="synonym">Gluton</name>
    <dbReference type="NCBI Taxonomy" id="48420"/>
    <lineage>
        <taxon>Eukaryota</taxon>
        <taxon>Metazoa</taxon>
        <taxon>Chordata</taxon>
        <taxon>Craniata</taxon>
        <taxon>Vertebrata</taxon>
        <taxon>Euteleostomi</taxon>
        <taxon>Mammalia</taxon>
        <taxon>Eutheria</taxon>
        <taxon>Laurasiatheria</taxon>
        <taxon>Carnivora</taxon>
        <taxon>Caniformia</taxon>
        <taxon>Musteloidea</taxon>
        <taxon>Mustelidae</taxon>
        <taxon>Guloninae</taxon>
        <taxon>Gulo</taxon>
    </lineage>
</organism>
<sequence>MSGWHSNDLGRNEILLISRLCKKSWNSDTVETASFSLSTGNSHELPNRIQGDKK</sequence>
<dbReference type="Proteomes" id="UP000269945">
    <property type="component" value="Unassembled WGS sequence"/>
</dbReference>
<reference evidence="2 3" key="1">
    <citation type="submission" date="2018-10" db="EMBL/GenBank/DDBJ databases">
        <authorList>
            <person name="Ekblom R."/>
            <person name="Jareborg N."/>
        </authorList>
    </citation>
    <scope>NUCLEOTIDE SEQUENCE [LARGE SCALE GENOMIC DNA]</scope>
    <source>
        <tissue evidence="2">Muscle</tissue>
    </source>
</reference>
<evidence type="ECO:0000313" key="2">
    <source>
        <dbReference type="EMBL" id="VCX30776.1"/>
    </source>
</evidence>
<feature type="compositionally biased region" description="Polar residues" evidence="1">
    <location>
        <begin position="35"/>
        <end position="44"/>
    </location>
</feature>
<protein>
    <submittedName>
        <fullName evidence="2">Uncharacterized protein</fullName>
    </submittedName>
</protein>
<comment type="caution">
    <text evidence="2">The sequence shown here is derived from an EMBL/GenBank/DDBJ whole genome shotgun (WGS) entry which is preliminary data.</text>
</comment>
<evidence type="ECO:0000313" key="3">
    <source>
        <dbReference type="Proteomes" id="UP000269945"/>
    </source>
</evidence>
<dbReference type="EMBL" id="CYRY02039204">
    <property type="protein sequence ID" value="VCX30776.1"/>
    <property type="molecule type" value="Genomic_DNA"/>
</dbReference>
<feature type="non-terminal residue" evidence="2">
    <location>
        <position position="54"/>
    </location>
</feature>